<dbReference type="PANTHER" id="PTHR43272:SF33">
    <property type="entry name" value="AMP-BINDING DOMAIN-CONTAINING PROTEIN-RELATED"/>
    <property type="match status" value="1"/>
</dbReference>
<dbReference type="STRING" id="133385.A0A2T9YRP5"/>
<evidence type="ECO:0000313" key="4">
    <source>
        <dbReference type="EMBL" id="PVU94924.1"/>
    </source>
</evidence>
<evidence type="ECO:0000256" key="2">
    <source>
        <dbReference type="ARBA" id="ARBA00022840"/>
    </source>
</evidence>
<dbReference type="OrthoDB" id="1700726at2759"/>
<sequence>MDYFTPNFKSYVVPNSEKSGRTPVLRNKKFIEDSLITEFSQVKTIYDIFWRGKPYNPETSSFLSYKFYTYKESAEIVTNFASGLIHLTLKLSKTEAEKNSVLQRQWPVALYSINRPEWNLTDRACSTQSLISVALYDTLGHDSMTYILNHCKAPVIVCTVDKISRILLNIQKLPNVKIIISIDSLSEPSGPRSGPPNLNIRAIDILKQWAEHYNVTLVDFDQVKEYGKQHKIDHHPPKPSDIYTMLYTSGTTGNPKGVMSTHENYAHAARYSSLGKLDKNNTPVILSYLPLAHCYGRNVENYNTLLFGSIGYYSGDISRILEDSRDLQPTSFPGIPRLLNRFYDVLRAQTIDAPGLTGVLYRAAIKEKLEILEKTGNPRHEFWDATLFERTRGFISKRLTVAGSGSASIEPQVLNFLRVVFCIDLVEGFGMTETSAIGSKQEPGDGTSGNIGVPLAGVEICLRDIPEMSYFTSDLPCPRGELLIRSKSVFSGYYNEPEKTAEAFLEDRWFASGDVARINLDGTISIIDRKKSIFKLAQGEYVAPERLENTLQKFPLVSQSFIYGKNTMSYPVGIIVPDEAVFMPWAAKLVKQNKSFKDMTKDPIIVAAFLEEIAKYCKESKMNGFEIIKKLYLEYIPFDATTNKLLTPTMKLKRFDASKYYSNTLDNLYS</sequence>
<dbReference type="GO" id="GO:0005783">
    <property type="term" value="C:endoplasmic reticulum"/>
    <property type="evidence" value="ECO:0007669"/>
    <property type="project" value="TreeGrafter"/>
</dbReference>
<name>A0A2T9YRP5_9FUNG</name>
<keyword evidence="2" id="KW-0067">ATP-binding</keyword>
<dbReference type="PANTHER" id="PTHR43272">
    <property type="entry name" value="LONG-CHAIN-FATTY-ACID--COA LIGASE"/>
    <property type="match status" value="1"/>
</dbReference>
<dbReference type="Pfam" id="PF00501">
    <property type="entry name" value="AMP-binding"/>
    <property type="match status" value="1"/>
</dbReference>
<evidence type="ECO:0000256" key="1">
    <source>
        <dbReference type="ARBA" id="ARBA00022741"/>
    </source>
</evidence>
<evidence type="ECO:0000259" key="3">
    <source>
        <dbReference type="Pfam" id="PF00501"/>
    </source>
</evidence>
<dbReference type="GO" id="GO:0004467">
    <property type="term" value="F:long-chain fatty acid-CoA ligase activity"/>
    <property type="evidence" value="ECO:0007669"/>
    <property type="project" value="TreeGrafter"/>
</dbReference>
<protein>
    <recommendedName>
        <fullName evidence="3">AMP-dependent synthetase/ligase domain-containing protein</fullName>
    </recommendedName>
</protein>
<dbReference type="GO" id="GO:0005524">
    <property type="term" value="F:ATP binding"/>
    <property type="evidence" value="ECO:0007669"/>
    <property type="project" value="UniProtKB-KW"/>
</dbReference>
<dbReference type="Proteomes" id="UP000245383">
    <property type="component" value="Unassembled WGS sequence"/>
</dbReference>
<feature type="domain" description="AMP-dependent synthetase/ligase" evidence="3">
    <location>
        <begin position="64"/>
        <end position="494"/>
    </location>
</feature>
<dbReference type="GO" id="GO:0016020">
    <property type="term" value="C:membrane"/>
    <property type="evidence" value="ECO:0007669"/>
    <property type="project" value="TreeGrafter"/>
</dbReference>
<dbReference type="EMBL" id="MBFR01000070">
    <property type="protein sequence ID" value="PVU94924.1"/>
    <property type="molecule type" value="Genomic_DNA"/>
</dbReference>
<organism evidence="4 5">
    <name type="scientific">Smittium simulii</name>
    <dbReference type="NCBI Taxonomy" id="133385"/>
    <lineage>
        <taxon>Eukaryota</taxon>
        <taxon>Fungi</taxon>
        <taxon>Fungi incertae sedis</taxon>
        <taxon>Zoopagomycota</taxon>
        <taxon>Kickxellomycotina</taxon>
        <taxon>Harpellomycetes</taxon>
        <taxon>Harpellales</taxon>
        <taxon>Legeriomycetaceae</taxon>
        <taxon>Smittium</taxon>
    </lineage>
</organism>
<dbReference type="InterPro" id="IPR042099">
    <property type="entry name" value="ANL_N_sf"/>
</dbReference>
<accession>A0A2T9YRP5</accession>
<dbReference type="SUPFAM" id="SSF56801">
    <property type="entry name" value="Acetyl-CoA synthetase-like"/>
    <property type="match status" value="1"/>
</dbReference>
<keyword evidence="5" id="KW-1185">Reference proteome</keyword>
<dbReference type="Gene3D" id="3.40.50.12780">
    <property type="entry name" value="N-terminal domain of ligase-like"/>
    <property type="match status" value="1"/>
</dbReference>
<dbReference type="InterPro" id="IPR000873">
    <property type="entry name" value="AMP-dep_synth/lig_dom"/>
</dbReference>
<gene>
    <name evidence="4" type="ORF">BB561_002184</name>
</gene>
<dbReference type="InterPro" id="IPR020845">
    <property type="entry name" value="AMP-binding_CS"/>
</dbReference>
<dbReference type="AlphaFoldDB" id="A0A2T9YRP5"/>
<proteinExistence type="predicted"/>
<dbReference type="PROSITE" id="PS00455">
    <property type="entry name" value="AMP_BINDING"/>
    <property type="match status" value="1"/>
</dbReference>
<keyword evidence="1" id="KW-0547">Nucleotide-binding</keyword>
<evidence type="ECO:0000313" key="5">
    <source>
        <dbReference type="Proteomes" id="UP000245383"/>
    </source>
</evidence>
<reference evidence="4 5" key="1">
    <citation type="journal article" date="2018" name="MBio">
        <title>Comparative Genomics Reveals the Core Gene Toolbox for the Fungus-Insect Symbiosis.</title>
        <authorList>
            <person name="Wang Y."/>
            <person name="Stata M."/>
            <person name="Wang W."/>
            <person name="Stajich J.E."/>
            <person name="White M.M."/>
            <person name="Moncalvo J.M."/>
        </authorList>
    </citation>
    <scope>NUCLEOTIDE SEQUENCE [LARGE SCALE GENOMIC DNA]</scope>
    <source>
        <strain evidence="4 5">SWE-8-4</strain>
    </source>
</reference>
<comment type="caution">
    <text evidence="4">The sequence shown here is derived from an EMBL/GenBank/DDBJ whole genome shotgun (WGS) entry which is preliminary data.</text>
</comment>